<dbReference type="Gramene" id="KXG24393">
    <property type="protein sequence ID" value="KXG24393"/>
    <property type="gene ID" value="SORBI_3007G036300"/>
</dbReference>
<accession>A0A1B6PFD1</accession>
<reference evidence="4" key="2">
    <citation type="journal article" date="2018" name="Plant J.">
        <title>The Sorghum bicolor reference genome: improved assembly, gene annotations, a transcriptome atlas, and signatures of genome organization.</title>
        <authorList>
            <person name="McCormick R.F."/>
            <person name="Truong S.K."/>
            <person name="Sreedasyam A."/>
            <person name="Jenkins J."/>
            <person name="Shu S."/>
            <person name="Sims D."/>
            <person name="Kennedy M."/>
            <person name="Amirebrahimi M."/>
            <person name="Weers B.D."/>
            <person name="McKinley B."/>
            <person name="Mattison A."/>
            <person name="Morishige D.T."/>
            <person name="Grimwood J."/>
            <person name="Schmutz J."/>
            <person name="Mullet J.E."/>
        </authorList>
    </citation>
    <scope>NUCLEOTIDE SEQUENCE [LARGE SCALE GENOMIC DNA]</scope>
    <source>
        <strain evidence="4">cv. BTx623</strain>
    </source>
</reference>
<organism evidence="3 4">
    <name type="scientific">Sorghum bicolor</name>
    <name type="common">Sorghum</name>
    <name type="synonym">Sorghum vulgare</name>
    <dbReference type="NCBI Taxonomy" id="4558"/>
    <lineage>
        <taxon>Eukaryota</taxon>
        <taxon>Viridiplantae</taxon>
        <taxon>Streptophyta</taxon>
        <taxon>Embryophyta</taxon>
        <taxon>Tracheophyta</taxon>
        <taxon>Spermatophyta</taxon>
        <taxon>Magnoliopsida</taxon>
        <taxon>Liliopsida</taxon>
        <taxon>Poales</taxon>
        <taxon>Poaceae</taxon>
        <taxon>PACMAD clade</taxon>
        <taxon>Panicoideae</taxon>
        <taxon>Andropogonodae</taxon>
        <taxon>Andropogoneae</taxon>
        <taxon>Sorghinae</taxon>
        <taxon>Sorghum</taxon>
    </lineage>
</organism>
<keyword evidence="4" id="KW-1185">Reference proteome</keyword>
<sequence length="105" mass="11695">MLPAKVPIIFLLVCAIAFSLGQIGAGDCTIDQRDKITQDCREYIKLKGPVTAPSYDDECCVAIRAVPNLDMECIIRLLSNKQKKYDVGKIRRLGSVFCHPHLVMT</sequence>
<evidence type="ECO:0000313" key="4">
    <source>
        <dbReference type="Proteomes" id="UP000000768"/>
    </source>
</evidence>
<keyword evidence="1" id="KW-0732">Signal</keyword>
<name>A0A1B6PFD1_SORBI</name>
<reference evidence="3 4" key="1">
    <citation type="journal article" date="2009" name="Nature">
        <title>The Sorghum bicolor genome and the diversification of grasses.</title>
        <authorList>
            <person name="Paterson A.H."/>
            <person name="Bowers J.E."/>
            <person name="Bruggmann R."/>
            <person name="Dubchak I."/>
            <person name="Grimwood J."/>
            <person name="Gundlach H."/>
            <person name="Haberer G."/>
            <person name="Hellsten U."/>
            <person name="Mitros T."/>
            <person name="Poliakov A."/>
            <person name="Schmutz J."/>
            <person name="Spannagl M."/>
            <person name="Tang H."/>
            <person name="Wang X."/>
            <person name="Wicker T."/>
            <person name="Bharti A.K."/>
            <person name="Chapman J."/>
            <person name="Feltus F.A."/>
            <person name="Gowik U."/>
            <person name="Grigoriev I.V."/>
            <person name="Lyons E."/>
            <person name="Maher C.A."/>
            <person name="Martis M."/>
            <person name="Narechania A."/>
            <person name="Otillar R.P."/>
            <person name="Penning B.W."/>
            <person name="Salamov A.A."/>
            <person name="Wang Y."/>
            <person name="Zhang L."/>
            <person name="Carpita N.C."/>
            <person name="Freeling M."/>
            <person name="Gingle A.R."/>
            <person name="Hash C.T."/>
            <person name="Keller B."/>
            <person name="Klein P."/>
            <person name="Kresovich S."/>
            <person name="McCann M.C."/>
            <person name="Ming R."/>
            <person name="Peterson D.G."/>
            <person name="Mehboob-ur-Rahman"/>
            <person name="Ware D."/>
            <person name="Westhoff P."/>
            <person name="Mayer K.F."/>
            <person name="Messing J."/>
            <person name="Rokhsar D.S."/>
        </authorList>
    </citation>
    <scope>NUCLEOTIDE SEQUENCE [LARGE SCALE GENOMIC DNA]</scope>
    <source>
        <strain evidence="4">cv. BTx623</strain>
    </source>
</reference>
<gene>
    <name evidence="3" type="ORF">SORBI_3007G036300</name>
</gene>
<feature type="chain" id="PRO_5008588927" description="Bifunctional inhibitor/plant lipid transfer protein/seed storage helical domain-containing protein" evidence="1">
    <location>
        <begin position="22"/>
        <end position="105"/>
    </location>
</feature>
<evidence type="ECO:0000313" key="3">
    <source>
        <dbReference type="EMBL" id="KXG24393.1"/>
    </source>
</evidence>
<feature type="signal peptide" evidence="1">
    <location>
        <begin position="1"/>
        <end position="21"/>
    </location>
</feature>
<dbReference type="EMBL" id="CM000766">
    <property type="protein sequence ID" value="KXG24393.1"/>
    <property type="molecule type" value="Genomic_DNA"/>
</dbReference>
<dbReference type="Pfam" id="PF14368">
    <property type="entry name" value="LTP_2"/>
    <property type="match status" value="1"/>
</dbReference>
<evidence type="ECO:0000256" key="1">
    <source>
        <dbReference type="SAM" id="SignalP"/>
    </source>
</evidence>
<dbReference type="InterPro" id="IPR016140">
    <property type="entry name" value="Bifunc_inhib/LTP/seed_store"/>
</dbReference>
<proteinExistence type="predicted"/>
<dbReference type="Proteomes" id="UP000000768">
    <property type="component" value="Chromosome 7"/>
</dbReference>
<dbReference type="OMA" id="MECIIRL"/>
<dbReference type="AlphaFoldDB" id="A0A1B6PFD1"/>
<feature type="domain" description="Bifunctional inhibitor/plant lipid transfer protein/seed storage helical" evidence="2">
    <location>
        <begin position="20"/>
        <end position="87"/>
    </location>
</feature>
<protein>
    <recommendedName>
        <fullName evidence="2">Bifunctional inhibitor/plant lipid transfer protein/seed storage helical domain-containing protein</fullName>
    </recommendedName>
</protein>
<dbReference type="InParanoid" id="A0A1B6PFD1"/>
<evidence type="ECO:0000259" key="2">
    <source>
        <dbReference type="Pfam" id="PF14368"/>
    </source>
</evidence>